<evidence type="ECO:0000259" key="3">
    <source>
        <dbReference type="Pfam" id="PF01557"/>
    </source>
</evidence>
<gene>
    <name evidence="4" type="ORF">VTJ83DRAFT_5030</name>
</gene>
<evidence type="ECO:0000313" key="5">
    <source>
        <dbReference type="Proteomes" id="UP001600064"/>
    </source>
</evidence>
<dbReference type="Pfam" id="PF01557">
    <property type="entry name" value="FAA_hydrolase"/>
    <property type="match status" value="1"/>
</dbReference>
<sequence length="313" mass="33448">MFASRSSAAVRLCGISFRRRIATMSFDRLIRFVPKGDESKVLIGEPADAAVDVGAAVRKGEDVQVKVFSGSSVLDAGAPTGDTATVGRILSPLTQAEVGTIRCIGLNYKKHAEEAKMQIPSIPTLFLKPATSLADPYPAPTIIPKHTLADDSADYESELAIVLGKDAKNVSEADALDYVLGYTASNDISSRASQFAQTQWCYSKGFDGACPIGPVLVNKRLVPDVGKLRLRGLKNGKVVQDSPLTDLIFSVEKIVSFLSQGTTLPKGTLILTGTPAGVGFAHRPPELLHDGDEFVVEILPHIGSLYNVLQNEK</sequence>
<dbReference type="InterPro" id="IPR011234">
    <property type="entry name" value="Fumarylacetoacetase-like_C"/>
</dbReference>
<dbReference type="Proteomes" id="UP001600064">
    <property type="component" value="Unassembled WGS sequence"/>
</dbReference>
<dbReference type="PANTHER" id="PTHR11820:SF7">
    <property type="entry name" value="ACYLPYRUVASE FAHD1, MITOCHONDRIAL"/>
    <property type="match status" value="1"/>
</dbReference>
<name>A0ABR4DBQ2_9PEZI</name>
<dbReference type="PANTHER" id="PTHR11820">
    <property type="entry name" value="ACYLPYRUVASE"/>
    <property type="match status" value="1"/>
</dbReference>
<comment type="similarity">
    <text evidence="1">Belongs to the FAH family.</text>
</comment>
<evidence type="ECO:0000313" key="4">
    <source>
        <dbReference type="EMBL" id="KAL2267753.1"/>
    </source>
</evidence>
<proteinExistence type="inferred from homology"/>
<comment type="caution">
    <text evidence="4">The sequence shown here is derived from an EMBL/GenBank/DDBJ whole genome shotgun (WGS) entry which is preliminary data.</text>
</comment>
<dbReference type="EMBL" id="JAZGUE010000004">
    <property type="protein sequence ID" value="KAL2267753.1"/>
    <property type="molecule type" value="Genomic_DNA"/>
</dbReference>
<protein>
    <recommendedName>
        <fullName evidence="3">Fumarylacetoacetase-like C-terminal domain-containing protein</fullName>
    </recommendedName>
</protein>
<organism evidence="4 5">
    <name type="scientific">Remersonia thermophila</name>
    <dbReference type="NCBI Taxonomy" id="72144"/>
    <lineage>
        <taxon>Eukaryota</taxon>
        <taxon>Fungi</taxon>
        <taxon>Dikarya</taxon>
        <taxon>Ascomycota</taxon>
        <taxon>Pezizomycotina</taxon>
        <taxon>Sordariomycetes</taxon>
        <taxon>Sordariomycetidae</taxon>
        <taxon>Sordariales</taxon>
        <taxon>Sordariales incertae sedis</taxon>
        <taxon>Remersonia</taxon>
    </lineage>
</organism>
<dbReference type="Gene3D" id="3.90.850.10">
    <property type="entry name" value="Fumarylacetoacetase-like, C-terminal domain"/>
    <property type="match status" value="1"/>
</dbReference>
<keyword evidence="5" id="KW-1185">Reference proteome</keyword>
<evidence type="ECO:0000256" key="2">
    <source>
        <dbReference type="ARBA" id="ARBA00022723"/>
    </source>
</evidence>
<evidence type="ECO:0000256" key="1">
    <source>
        <dbReference type="ARBA" id="ARBA00010211"/>
    </source>
</evidence>
<accession>A0ABR4DBQ2</accession>
<reference evidence="4 5" key="1">
    <citation type="journal article" date="2024" name="Commun. Biol.">
        <title>Comparative genomic analysis of thermophilic fungi reveals convergent evolutionary adaptations and gene losses.</title>
        <authorList>
            <person name="Steindorff A.S."/>
            <person name="Aguilar-Pontes M.V."/>
            <person name="Robinson A.J."/>
            <person name="Andreopoulos B."/>
            <person name="LaButti K."/>
            <person name="Kuo A."/>
            <person name="Mondo S."/>
            <person name="Riley R."/>
            <person name="Otillar R."/>
            <person name="Haridas S."/>
            <person name="Lipzen A."/>
            <person name="Grimwood J."/>
            <person name="Schmutz J."/>
            <person name="Clum A."/>
            <person name="Reid I.D."/>
            <person name="Moisan M.C."/>
            <person name="Butler G."/>
            <person name="Nguyen T.T.M."/>
            <person name="Dewar K."/>
            <person name="Conant G."/>
            <person name="Drula E."/>
            <person name="Henrissat B."/>
            <person name="Hansel C."/>
            <person name="Singer S."/>
            <person name="Hutchinson M.I."/>
            <person name="de Vries R.P."/>
            <person name="Natvig D.O."/>
            <person name="Powell A.J."/>
            <person name="Tsang A."/>
            <person name="Grigoriev I.V."/>
        </authorList>
    </citation>
    <scope>NUCLEOTIDE SEQUENCE [LARGE SCALE GENOMIC DNA]</scope>
    <source>
        <strain evidence="4 5">ATCC 22073</strain>
    </source>
</reference>
<dbReference type="InterPro" id="IPR036663">
    <property type="entry name" value="Fumarylacetoacetase_C_sf"/>
</dbReference>
<keyword evidence="2" id="KW-0479">Metal-binding</keyword>
<dbReference type="SUPFAM" id="SSF56529">
    <property type="entry name" value="FAH"/>
    <property type="match status" value="1"/>
</dbReference>
<feature type="domain" description="Fumarylacetoacetase-like C-terminal" evidence="3">
    <location>
        <begin position="100"/>
        <end position="308"/>
    </location>
</feature>
<dbReference type="RefSeq" id="XP_070866480.1">
    <property type="nucleotide sequence ID" value="XM_071011586.1"/>
</dbReference>
<dbReference type="GeneID" id="98126230"/>